<name>A0ABS5QZQ4_9LACO</name>
<evidence type="ECO:0000313" key="3">
    <source>
        <dbReference type="Proteomes" id="UP001519504"/>
    </source>
</evidence>
<keyword evidence="1" id="KW-0812">Transmembrane</keyword>
<evidence type="ECO:0000256" key="1">
    <source>
        <dbReference type="SAM" id="Phobius"/>
    </source>
</evidence>
<feature type="transmembrane region" description="Helical" evidence="1">
    <location>
        <begin position="12"/>
        <end position="30"/>
    </location>
</feature>
<keyword evidence="1" id="KW-1133">Transmembrane helix</keyword>
<feature type="transmembrane region" description="Helical" evidence="1">
    <location>
        <begin position="66"/>
        <end position="82"/>
    </location>
</feature>
<keyword evidence="1" id="KW-0472">Membrane</keyword>
<feature type="transmembrane region" description="Helical" evidence="1">
    <location>
        <begin position="42"/>
        <end position="60"/>
    </location>
</feature>
<gene>
    <name evidence="2" type="ORF">G6R29_03380</name>
</gene>
<sequence length="217" mass="24958">MIYPLKKRQYLPVLSVIIFFILSIMLRFNVSLLTMVDAIFSIGIQALASTKIGLLLIPAYVLKDFWFIWILYLIWAAFLRALGYKVGFWWTLACVTILIGISWGWSLLTFFYWDDGPVMLQMMPSVSLVSWVFFLFQVQQILVVRLRLAAWVKKVIGWLLALVFVLCATASIVEYDMSSSTVLGSVLFGYAFFRLSATLYITQGKHWQQFFGVDGKI</sequence>
<dbReference type="EMBL" id="JAAMFK010000003">
    <property type="protein sequence ID" value="MBS9338673.1"/>
    <property type="molecule type" value="Genomic_DNA"/>
</dbReference>
<accession>A0ABS5QZQ4</accession>
<dbReference type="RefSeq" id="WP_213808955.1">
    <property type="nucleotide sequence ID" value="NZ_JAAMFK010000003.1"/>
</dbReference>
<feature type="transmembrane region" description="Helical" evidence="1">
    <location>
        <begin position="89"/>
        <end position="113"/>
    </location>
</feature>
<reference evidence="2 3" key="1">
    <citation type="submission" date="2020-02" db="EMBL/GenBank/DDBJ databases">
        <title>Fructobacillus sp. isolated from paper mulberry of Taiwan.</title>
        <authorList>
            <person name="Lin S.-T."/>
        </authorList>
    </citation>
    <scope>NUCLEOTIDE SEQUENCE [LARGE SCALE GENOMIC DNA]</scope>
    <source>
        <strain evidence="2 3">M2-14</strain>
    </source>
</reference>
<evidence type="ECO:0000313" key="2">
    <source>
        <dbReference type="EMBL" id="MBS9338673.1"/>
    </source>
</evidence>
<dbReference type="Proteomes" id="UP001519504">
    <property type="component" value="Unassembled WGS sequence"/>
</dbReference>
<feature type="transmembrane region" description="Helical" evidence="1">
    <location>
        <begin position="155"/>
        <end position="175"/>
    </location>
</feature>
<organism evidence="2 3">
    <name type="scientific">Fructobacillus broussonetiae</name>
    <dbReference type="NCBI Taxonomy" id="2713173"/>
    <lineage>
        <taxon>Bacteria</taxon>
        <taxon>Bacillati</taxon>
        <taxon>Bacillota</taxon>
        <taxon>Bacilli</taxon>
        <taxon>Lactobacillales</taxon>
        <taxon>Lactobacillaceae</taxon>
        <taxon>Fructobacillus</taxon>
    </lineage>
</organism>
<proteinExistence type="predicted"/>
<feature type="transmembrane region" description="Helical" evidence="1">
    <location>
        <begin position="181"/>
        <end position="201"/>
    </location>
</feature>
<comment type="caution">
    <text evidence="2">The sequence shown here is derived from an EMBL/GenBank/DDBJ whole genome shotgun (WGS) entry which is preliminary data.</text>
</comment>
<protein>
    <submittedName>
        <fullName evidence="2">Uncharacterized protein</fullName>
    </submittedName>
</protein>
<keyword evidence="3" id="KW-1185">Reference proteome</keyword>